<dbReference type="NCBIfam" id="NF011435">
    <property type="entry name" value="PRK14866.1-1"/>
    <property type="match status" value="1"/>
</dbReference>
<evidence type="ECO:0000313" key="6">
    <source>
        <dbReference type="EMBL" id="MFC7080919.1"/>
    </source>
</evidence>
<comment type="catalytic activity">
    <reaction evidence="4">
        <text>glycyl-tRNA(Ala) + H2O = tRNA(Ala) + glycine + H(+)</text>
        <dbReference type="Rhea" id="RHEA:53744"/>
        <dbReference type="Rhea" id="RHEA-COMP:9657"/>
        <dbReference type="Rhea" id="RHEA-COMP:13640"/>
        <dbReference type="ChEBI" id="CHEBI:15377"/>
        <dbReference type="ChEBI" id="CHEBI:15378"/>
        <dbReference type="ChEBI" id="CHEBI:57305"/>
        <dbReference type="ChEBI" id="CHEBI:78442"/>
        <dbReference type="ChEBI" id="CHEBI:78522"/>
        <dbReference type="EC" id="3.1.1.96"/>
    </reaction>
</comment>
<comment type="similarity">
    <text evidence="4">Belongs to the DtdA deacylase family.</text>
</comment>
<reference evidence="6 7" key="1">
    <citation type="journal article" date="2019" name="Int. J. Syst. Evol. Microbiol.">
        <title>The Global Catalogue of Microorganisms (GCM) 10K type strain sequencing project: providing services to taxonomists for standard genome sequencing and annotation.</title>
        <authorList>
            <consortium name="The Broad Institute Genomics Platform"/>
            <consortium name="The Broad Institute Genome Sequencing Center for Infectious Disease"/>
            <person name="Wu L."/>
            <person name="Ma J."/>
        </authorList>
    </citation>
    <scope>NUCLEOTIDE SEQUENCE [LARGE SCALE GENOMIC DNA]</scope>
    <source>
        <strain evidence="6 7">DT72</strain>
    </source>
</reference>
<protein>
    <recommendedName>
        <fullName evidence="4">D-aminoacyl-tRNA deacylase</fullName>
        <ecNumber evidence="4">3.1.1.96</ecNumber>
    </recommendedName>
</protein>
<keyword evidence="1 4" id="KW-0479">Metal-binding</keyword>
<dbReference type="InterPro" id="IPR007508">
    <property type="entry name" value="DtdA"/>
</dbReference>
<dbReference type="EMBL" id="JBHSZH010000005">
    <property type="protein sequence ID" value="MFC7080919.1"/>
    <property type="molecule type" value="Genomic_DNA"/>
</dbReference>
<dbReference type="GO" id="GO:0008270">
    <property type="term" value="F:zinc ion binding"/>
    <property type="evidence" value="ECO:0007669"/>
    <property type="project" value="UniProtKB-UniRule"/>
</dbReference>
<dbReference type="HAMAP" id="MF_00562">
    <property type="entry name" value="Deacylase_DtdA"/>
    <property type="match status" value="1"/>
</dbReference>
<proteinExistence type="inferred from homology"/>
<dbReference type="Pfam" id="PF04414">
    <property type="entry name" value="tRNA_deacylase"/>
    <property type="match status" value="1"/>
</dbReference>
<dbReference type="Gene3D" id="3.40.50.10700">
    <property type="entry name" value="AF0625-like"/>
    <property type="match status" value="1"/>
</dbReference>
<sequence>MIAIVVSRADSASEHIGDHLLDLADWETCEDDSLPDGEGGGRFYRLGGSPDASASGDPDFELREFDDLHLEIEDTAAAFGDPNAAGADAPDLLVFASKHSGDTGPLLTAHFTGNFGPAEYGGVEGGLAEACPNAHAYLLDAFEEYAPDSYEVGMECTHHGPSEVGVPSLFAELGSDETQWDDPEGARAVARAILDLAGVQAHRERQLVGFGGGHYVPRFDRIERETDWAVGHIAADWVLDAMGSPDRNREVVRRAFEESRAERAVIEGDYPDLKSVVADLGYEVVSETWVRETTGVPLELVADLETDLSPIGEGLRLGDDAPGYDGDYEVTHLPADLLAEAQGIDADAAREVVESNALAFETEHGGTRSAGRAAIRGPTDRERLVAELADILRTKYDSVAREDGEVVVRETAFDPEKARTLGISEGPAFGKLSAGQSVTVDGREIDPETVQTERVRRFSTRI</sequence>
<accession>A0ABD5WNZ1</accession>
<dbReference type="AlphaFoldDB" id="A0ABD5WNZ1"/>
<keyword evidence="3 4" id="KW-0862">Zinc</keyword>
<keyword evidence="7" id="KW-1185">Reference proteome</keyword>
<evidence type="ECO:0000256" key="5">
    <source>
        <dbReference type="SAM" id="MobiDB-lite"/>
    </source>
</evidence>
<evidence type="ECO:0000313" key="7">
    <source>
        <dbReference type="Proteomes" id="UP001596407"/>
    </source>
</evidence>
<evidence type="ECO:0000256" key="3">
    <source>
        <dbReference type="ARBA" id="ARBA00022833"/>
    </source>
</evidence>
<comment type="cofactor">
    <cofactor evidence="4">
        <name>Zn(2+)</name>
        <dbReference type="ChEBI" id="CHEBI:29105"/>
    </cofactor>
    <text evidence="4">Binds 2 Zn(2+) ions per subunit.</text>
</comment>
<dbReference type="PANTHER" id="PTHR34667">
    <property type="entry name" value="D-AMINOACYL-TRNA DEACYLASE"/>
    <property type="match status" value="1"/>
</dbReference>
<dbReference type="SUPFAM" id="SSF142535">
    <property type="entry name" value="AF0625-like"/>
    <property type="match status" value="1"/>
</dbReference>
<feature type="region of interest" description="Disordered" evidence="5">
    <location>
        <begin position="31"/>
        <end position="56"/>
    </location>
</feature>
<dbReference type="RefSeq" id="WP_276281197.1">
    <property type="nucleotide sequence ID" value="NZ_CP119809.1"/>
</dbReference>
<comment type="subunit">
    <text evidence="4">Monomer.</text>
</comment>
<comment type="caution">
    <text evidence="6">The sequence shown here is derived from an EMBL/GenBank/DDBJ whole genome shotgun (WGS) entry which is preliminary data.</text>
</comment>
<dbReference type="EC" id="3.1.1.96" evidence="4"/>
<dbReference type="InterPro" id="IPR018033">
    <property type="entry name" value="Deacylase_DtdA_archaea"/>
</dbReference>
<dbReference type="PANTHER" id="PTHR34667:SF1">
    <property type="entry name" value="D-AMINOACYL-TRNA DEACYLASE"/>
    <property type="match status" value="1"/>
</dbReference>
<evidence type="ECO:0000256" key="2">
    <source>
        <dbReference type="ARBA" id="ARBA00022801"/>
    </source>
</evidence>
<organism evidence="6 7">
    <name type="scientific">Halorussus caseinilyticus</name>
    <dbReference type="NCBI Taxonomy" id="3034025"/>
    <lineage>
        <taxon>Archaea</taxon>
        <taxon>Methanobacteriati</taxon>
        <taxon>Methanobacteriota</taxon>
        <taxon>Stenosarchaea group</taxon>
        <taxon>Halobacteria</taxon>
        <taxon>Halobacteriales</taxon>
        <taxon>Haladaptataceae</taxon>
        <taxon>Halorussus</taxon>
    </lineage>
</organism>
<dbReference type="GO" id="GO:0051499">
    <property type="term" value="F:D-aminoacyl-tRNA deacylase activity"/>
    <property type="evidence" value="ECO:0007669"/>
    <property type="project" value="UniProtKB-UniRule"/>
</dbReference>
<evidence type="ECO:0000256" key="4">
    <source>
        <dbReference type="HAMAP-Rule" id="MF_00562"/>
    </source>
</evidence>
<evidence type="ECO:0000256" key="1">
    <source>
        <dbReference type="ARBA" id="ARBA00022723"/>
    </source>
</evidence>
<keyword evidence="2 4" id="KW-0378">Hydrolase</keyword>
<dbReference type="Proteomes" id="UP001596407">
    <property type="component" value="Unassembled WGS sequence"/>
</dbReference>
<comment type="catalytic activity">
    <reaction evidence="4">
        <text>a D-aminoacyl-tRNA + H2O = a tRNA + a D-alpha-amino acid + H(+)</text>
        <dbReference type="Rhea" id="RHEA:13953"/>
        <dbReference type="Rhea" id="RHEA-COMP:10123"/>
        <dbReference type="Rhea" id="RHEA-COMP:10124"/>
        <dbReference type="ChEBI" id="CHEBI:15377"/>
        <dbReference type="ChEBI" id="CHEBI:15378"/>
        <dbReference type="ChEBI" id="CHEBI:59871"/>
        <dbReference type="ChEBI" id="CHEBI:78442"/>
        <dbReference type="ChEBI" id="CHEBI:79333"/>
        <dbReference type="EC" id="3.1.1.96"/>
    </reaction>
</comment>
<name>A0ABD5WNZ1_9EURY</name>
<dbReference type="GO" id="GO:0019478">
    <property type="term" value="P:D-amino acid catabolic process"/>
    <property type="evidence" value="ECO:0007669"/>
    <property type="project" value="UniProtKB-UniRule"/>
</dbReference>
<gene>
    <name evidence="4" type="primary">dtdA</name>
    <name evidence="6" type="ORF">ACFQJ6_13180</name>
</gene>
<comment type="function">
    <text evidence="4">D-aminoacyl-tRNA deacylase with broad substrate specificity. By recycling D-aminoacyl-tRNA to D-amino acids and free tRNA molecules, this enzyme counteracts the toxicity associated with the formation of D-aminoacyl-tRNA entities in vivo.</text>
</comment>
<dbReference type="Gene3D" id="3.40.630.50">
    <property type="entry name" value="AF0625-like"/>
    <property type="match status" value="1"/>
</dbReference>
<dbReference type="GeneID" id="79302383"/>